<sequence>MDASRRGCWMRARARAAESRPGVGGRHQVRAAAPMRCAGSWGRAAAAATGAPGLGDAAAATAPSRPYRPHGAPGGRQPWRPGPRCTRGFLEVSSQGTTLRPHIGPTGGPPATPGASSGDQRAGLGAKRSVSLMAKAASSAPPPHSFDTGQDTRIYRIKTRPLPKRDKTNKTNRHTEFKSSRLLHSPGSATPSAVAGLLFHRC</sequence>
<reference evidence="3" key="1">
    <citation type="submission" date="2025-08" db="UniProtKB">
        <authorList>
            <consortium name="RefSeq"/>
        </authorList>
    </citation>
    <scope>IDENTIFICATION</scope>
    <source>
        <tissue evidence="3">Ear skin</tissue>
    </source>
</reference>
<evidence type="ECO:0000256" key="1">
    <source>
        <dbReference type="SAM" id="MobiDB-lite"/>
    </source>
</evidence>
<feature type="region of interest" description="Disordered" evidence="1">
    <location>
        <begin position="56"/>
        <end position="151"/>
    </location>
</feature>
<dbReference type="CTD" id="79007"/>
<gene>
    <name evidence="3" type="primary">DBNDD1</name>
</gene>
<organism evidence="2 3">
    <name type="scientific">Camelus ferus</name>
    <name type="common">Wild bactrian camel</name>
    <name type="synonym">Camelus bactrianus ferus</name>
    <dbReference type="NCBI Taxonomy" id="419612"/>
    <lineage>
        <taxon>Eukaryota</taxon>
        <taxon>Metazoa</taxon>
        <taxon>Chordata</taxon>
        <taxon>Craniata</taxon>
        <taxon>Vertebrata</taxon>
        <taxon>Euteleostomi</taxon>
        <taxon>Mammalia</taxon>
        <taxon>Eutheria</taxon>
        <taxon>Laurasiatheria</taxon>
        <taxon>Artiodactyla</taxon>
        <taxon>Tylopoda</taxon>
        <taxon>Camelidae</taxon>
        <taxon>Camelus</taxon>
    </lineage>
</organism>
<evidence type="ECO:0000313" key="3">
    <source>
        <dbReference type="RefSeq" id="XP_032320606.1"/>
    </source>
</evidence>
<evidence type="ECO:0000313" key="2">
    <source>
        <dbReference type="Proteomes" id="UP000694856"/>
    </source>
</evidence>
<accession>A0A8B8RRN5</accession>
<dbReference type="Proteomes" id="UP000694856">
    <property type="component" value="Chromosome 21"/>
</dbReference>
<dbReference type="RefSeq" id="XP_032320606.1">
    <property type="nucleotide sequence ID" value="XM_032464715.1"/>
</dbReference>
<proteinExistence type="predicted"/>
<keyword evidence="2" id="KW-1185">Reference proteome</keyword>
<protein>
    <submittedName>
        <fullName evidence="3">Dysbindin domain-containing protein 1 isoform X2</fullName>
    </submittedName>
</protein>
<feature type="compositionally biased region" description="Low complexity" evidence="1">
    <location>
        <begin position="75"/>
        <end position="84"/>
    </location>
</feature>
<dbReference type="GeneID" id="102510550"/>
<name>A0A8B8RRN5_CAMFR</name>
<dbReference type="AlphaFoldDB" id="A0A8B8RRN5"/>